<keyword evidence="9" id="KW-1185">Reference proteome</keyword>
<proteinExistence type="predicted"/>
<dbReference type="EMBL" id="PVTT01000002">
    <property type="protein sequence ID" value="PRY93307.1"/>
    <property type="molecule type" value="Genomic_DNA"/>
</dbReference>
<keyword evidence="6 7" id="KW-0472">Membrane</keyword>
<evidence type="ECO:0000313" key="8">
    <source>
        <dbReference type="EMBL" id="PRY93307.1"/>
    </source>
</evidence>
<comment type="caution">
    <text evidence="8">The sequence shown here is derived from an EMBL/GenBank/DDBJ whole genome shotgun (WGS) entry which is preliminary data.</text>
</comment>
<organism evidence="8 9">
    <name type="scientific">Hasllibacter halocynthiae</name>
    <dbReference type="NCBI Taxonomy" id="595589"/>
    <lineage>
        <taxon>Bacteria</taxon>
        <taxon>Pseudomonadati</taxon>
        <taxon>Pseudomonadota</taxon>
        <taxon>Alphaproteobacteria</taxon>
        <taxon>Rhodobacterales</taxon>
        <taxon>Roseobacteraceae</taxon>
        <taxon>Hasllibacter</taxon>
    </lineage>
</organism>
<evidence type="ECO:0000256" key="3">
    <source>
        <dbReference type="ARBA" id="ARBA00022519"/>
    </source>
</evidence>
<evidence type="ECO:0000256" key="5">
    <source>
        <dbReference type="ARBA" id="ARBA00022989"/>
    </source>
</evidence>
<dbReference type="PANTHER" id="PTHR30462">
    <property type="entry name" value="INTERMEMBRANE TRANSPORT PROTEIN PQIB-RELATED"/>
    <property type="match status" value="1"/>
</dbReference>
<evidence type="ECO:0000256" key="4">
    <source>
        <dbReference type="ARBA" id="ARBA00022692"/>
    </source>
</evidence>
<dbReference type="RefSeq" id="WP_106160911.1">
    <property type="nucleotide sequence ID" value="NZ_PVTT01000002.1"/>
</dbReference>
<name>A0A2T0X320_9RHOB</name>
<evidence type="ECO:0000256" key="7">
    <source>
        <dbReference type="SAM" id="Phobius"/>
    </source>
</evidence>
<accession>A0A2T0X320</accession>
<sequence length="221" mass="23749">MSAPAPTPAAAASPGEGARVITAREAGLVGCRRCHLAHAWGTERCTRCGTPLQSRDETSLQRVWAWWIAGVLFYIPANLYPMLSTRVLFTTHEATIVEGAIQMAQSGAVGIAAIILIASVGIPVAKFAAIAWLAWSVQRPGRGDGHRRTVLYEVVEFIGRWSMIDIFVVAITSALVHLRVLVSVTPGPAAIAFALSVIFTMLAARSFDSRLIWDGIGRGRT</sequence>
<dbReference type="Pfam" id="PF04403">
    <property type="entry name" value="PqiA"/>
    <property type="match status" value="1"/>
</dbReference>
<feature type="transmembrane region" description="Helical" evidence="7">
    <location>
        <begin position="158"/>
        <end position="178"/>
    </location>
</feature>
<evidence type="ECO:0000256" key="6">
    <source>
        <dbReference type="ARBA" id="ARBA00023136"/>
    </source>
</evidence>
<evidence type="ECO:0000256" key="2">
    <source>
        <dbReference type="ARBA" id="ARBA00022475"/>
    </source>
</evidence>
<dbReference type="PANTHER" id="PTHR30462:SF3">
    <property type="entry name" value="INTERMEMBRANE TRANSPORT PROTEIN PQIA"/>
    <property type="match status" value="1"/>
</dbReference>
<keyword evidence="4 7" id="KW-0812">Transmembrane</keyword>
<dbReference type="InterPro" id="IPR007498">
    <property type="entry name" value="PqiA-like"/>
</dbReference>
<dbReference type="GO" id="GO:0005886">
    <property type="term" value="C:plasma membrane"/>
    <property type="evidence" value="ECO:0007669"/>
    <property type="project" value="UniProtKB-SubCell"/>
</dbReference>
<gene>
    <name evidence="8" type="ORF">BCF33_2174</name>
</gene>
<dbReference type="Proteomes" id="UP000238801">
    <property type="component" value="Unassembled WGS sequence"/>
</dbReference>
<dbReference type="InterPro" id="IPR051800">
    <property type="entry name" value="PqiA-PqiB_transport"/>
</dbReference>
<evidence type="ECO:0000313" key="9">
    <source>
        <dbReference type="Proteomes" id="UP000238801"/>
    </source>
</evidence>
<keyword evidence="5 7" id="KW-1133">Transmembrane helix</keyword>
<feature type="transmembrane region" description="Helical" evidence="7">
    <location>
        <begin position="111"/>
        <end position="137"/>
    </location>
</feature>
<keyword evidence="3" id="KW-0997">Cell inner membrane</keyword>
<keyword evidence="2" id="KW-1003">Cell membrane</keyword>
<feature type="transmembrane region" description="Helical" evidence="7">
    <location>
        <begin position="63"/>
        <end position="83"/>
    </location>
</feature>
<dbReference type="AlphaFoldDB" id="A0A2T0X320"/>
<reference evidence="8 9" key="1">
    <citation type="submission" date="2018-03" db="EMBL/GenBank/DDBJ databases">
        <title>Genomic Encyclopedia of Archaeal and Bacterial Type Strains, Phase II (KMG-II): from individual species to whole genera.</title>
        <authorList>
            <person name="Goeker M."/>
        </authorList>
    </citation>
    <scope>NUCLEOTIDE SEQUENCE [LARGE SCALE GENOMIC DNA]</scope>
    <source>
        <strain evidence="8 9">DSM 29318</strain>
    </source>
</reference>
<feature type="transmembrane region" description="Helical" evidence="7">
    <location>
        <begin position="184"/>
        <end position="204"/>
    </location>
</feature>
<evidence type="ECO:0000256" key="1">
    <source>
        <dbReference type="ARBA" id="ARBA00004533"/>
    </source>
</evidence>
<comment type="subcellular location">
    <subcellularLocation>
        <location evidence="1">Cell inner membrane</location>
    </subcellularLocation>
</comment>
<dbReference type="OrthoDB" id="9800207at2"/>
<protein>
    <submittedName>
        <fullName evidence="8">Paraquat-inducible protein A</fullName>
    </submittedName>
</protein>